<name>A0ABV6CD87_9GAMM</name>
<keyword evidence="1" id="KW-0378">Hydrolase</keyword>
<dbReference type="PANTHER" id="PTHR11014">
    <property type="entry name" value="PEPTIDASE M20 FAMILY MEMBER"/>
    <property type="match status" value="1"/>
</dbReference>
<dbReference type="InterPro" id="IPR036264">
    <property type="entry name" value="Bact_exopeptidase_dim_dom"/>
</dbReference>
<dbReference type="Pfam" id="PF07687">
    <property type="entry name" value="M20_dimer"/>
    <property type="match status" value="1"/>
</dbReference>
<dbReference type="Gene3D" id="3.40.630.10">
    <property type="entry name" value="Zn peptidases"/>
    <property type="match status" value="1"/>
</dbReference>
<protein>
    <submittedName>
        <fullName evidence="3">Amidohydrolase</fullName>
    </submittedName>
</protein>
<organism evidence="3 4">
    <name type="scientific">Thorsellia kenyensis</name>
    <dbReference type="NCBI Taxonomy" id="1549888"/>
    <lineage>
        <taxon>Bacteria</taxon>
        <taxon>Pseudomonadati</taxon>
        <taxon>Pseudomonadota</taxon>
        <taxon>Gammaproteobacteria</taxon>
        <taxon>Enterobacterales</taxon>
        <taxon>Thorselliaceae</taxon>
        <taxon>Thorsellia</taxon>
    </lineage>
</organism>
<proteinExistence type="predicted"/>
<dbReference type="NCBIfam" id="TIGR01891">
    <property type="entry name" value="amidohydrolases"/>
    <property type="match status" value="1"/>
</dbReference>
<dbReference type="Gene3D" id="3.30.70.360">
    <property type="match status" value="1"/>
</dbReference>
<dbReference type="PIRSF" id="PIRSF005962">
    <property type="entry name" value="Pept_M20D_amidohydro"/>
    <property type="match status" value="1"/>
</dbReference>
<dbReference type="SUPFAM" id="SSF55031">
    <property type="entry name" value="Bacterial exopeptidase dimerisation domain"/>
    <property type="match status" value="1"/>
</dbReference>
<reference evidence="3 4" key="1">
    <citation type="submission" date="2024-09" db="EMBL/GenBank/DDBJ databases">
        <authorList>
            <person name="Sun Q."/>
            <person name="Mori K."/>
        </authorList>
    </citation>
    <scope>NUCLEOTIDE SEQUENCE [LARGE SCALE GENOMIC DNA]</scope>
    <source>
        <strain evidence="3 4">CCM 8545</strain>
    </source>
</reference>
<comment type="caution">
    <text evidence="3">The sequence shown here is derived from an EMBL/GenBank/DDBJ whole genome shotgun (WGS) entry which is preliminary data.</text>
</comment>
<accession>A0ABV6CD87</accession>
<dbReference type="SUPFAM" id="SSF53187">
    <property type="entry name" value="Zn-dependent exopeptidases"/>
    <property type="match status" value="1"/>
</dbReference>
<dbReference type="Proteomes" id="UP001589758">
    <property type="component" value="Unassembled WGS sequence"/>
</dbReference>
<evidence type="ECO:0000256" key="1">
    <source>
        <dbReference type="ARBA" id="ARBA00022801"/>
    </source>
</evidence>
<feature type="domain" description="Peptidase M20 dimerisation" evidence="2">
    <location>
        <begin position="178"/>
        <end position="265"/>
    </location>
</feature>
<gene>
    <name evidence="3" type="ORF">ACFFIT_09230</name>
</gene>
<dbReference type="InterPro" id="IPR002933">
    <property type="entry name" value="Peptidase_M20"/>
</dbReference>
<dbReference type="RefSeq" id="WP_385877370.1">
    <property type="nucleotide sequence ID" value="NZ_JBHLXE010000097.1"/>
</dbReference>
<dbReference type="PANTHER" id="PTHR11014:SF63">
    <property type="entry name" value="METALLOPEPTIDASE, PUTATIVE (AFU_ORTHOLOGUE AFUA_6G09600)-RELATED"/>
    <property type="match status" value="1"/>
</dbReference>
<sequence length="373" mass="40804">MSSLAKLIQWRRELHQYPEISGQEYQTSERIKKWLTQANIKIADYSLETGVIAEIGQGDKIVALRADIDALAIEEKTNLPFSSVNKGLMHACGHDIHIAVMLGAAISLKHKESELNGKVRIIFQPAEESFEGAKAIIKSGALKDVSAIFGMHNEPELPVGTFATKNGPFYASVDRILIKITGKGAHAARPQEGIDPIVISAQLINQFQSIITRQINTNETAVLSITRISGGNTWNVIPEEVELEGTLRTHNEKIRQTIKEALKLACKGMELTSRASVDLKFIKGPNTLINDTFWANSTIEIAHESGYEVVQASKHLGGEDFAAYLEAIPGAFVSIGSQSEFGLHHPKFNPDESCIEAAANYFKNLALHALAIA</sequence>
<evidence type="ECO:0000259" key="2">
    <source>
        <dbReference type="Pfam" id="PF07687"/>
    </source>
</evidence>
<evidence type="ECO:0000313" key="3">
    <source>
        <dbReference type="EMBL" id="MFC0180256.1"/>
    </source>
</evidence>
<dbReference type="Pfam" id="PF01546">
    <property type="entry name" value="Peptidase_M20"/>
    <property type="match status" value="1"/>
</dbReference>
<keyword evidence="4" id="KW-1185">Reference proteome</keyword>
<dbReference type="InterPro" id="IPR017439">
    <property type="entry name" value="Amidohydrolase"/>
</dbReference>
<dbReference type="EMBL" id="JBHLXE010000097">
    <property type="protein sequence ID" value="MFC0180256.1"/>
    <property type="molecule type" value="Genomic_DNA"/>
</dbReference>
<evidence type="ECO:0000313" key="4">
    <source>
        <dbReference type="Proteomes" id="UP001589758"/>
    </source>
</evidence>
<dbReference type="InterPro" id="IPR011650">
    <property type="entry name" value="Peptidase_M20_dimer"/>
</dbReference>